<sequence>MLPSILLEEFKRRLHPPLPQLSEREHPLGAVDSYGVAKLHPNDRPNASSLELALEYIISDGLPDASISLAFRKFLALQCRTGQVKNVLLVGLHGGYATTWIATMNPQVHITALEADSSHAQMARENINKAGVSSQRPRYEFAFIDAGLEHSWDYTNKAICISRPGANIIVNKVVQRGEVADTEPETVDMDGAQKVIERTGMGPRVEACLMQQVSDKGYDGYLMAVVK</sequence>
<accession>A0A0L1JAQ0</accession>
<name>A0A0L1JAQ0_ASPN3</name>
<organism evidence="5 6">
    <name type="scientific">Aspergillus nomiae NRRL (strain ATCC 15546 / NRRL 13137 / CBS 260.88 / M93)</name>
    <dbReference type="NCBI Taxonomy" id="1509407"/>
    <lineage>
        <taxon>Eukaryota</taxon>
        <taxon>Fungi</taxon>
        <taxon>Dikarya</taxon>
        <taxon>Ascomycota</taxon>
        <taxon>Pezizomycotina</taxon>
        <taxon>Eurotiomycetes</taxon>
        <taxon>Eurotiomycetidae</taxon>
        <taxon>Eurotiales</taxon>
        <taxon>Aspergillaceae</taxon>
        <taxon>Aspergillus</taxon>
        <taxon>Aspergillus subgen. Circumdati</taxon>
    </lineage>
</organism>
<evidence type="ECO:0000256" key="2">
    <source>
        <dbReference type="ARBA" id="ARBA00022679"/>
    </source>
</evidence>
<dbReference type="GeneID" id="26805520"/>
<evidence type="ECO:0000313" key="6">
    <source>
        <dbReference type="Proteomes" id="UP000037505"/>
    </source>
</evidence>
<dbReference type="EMBL" id="JNOM01000043">
    <property type="protein sequence ID" value="KNG88871.1"/>
    <property type="molecule type" value="Genomic_DNA"/>
</dbReference>
<dbReference type="GO" id="GO:0008171">
    <property type="term" value="F:O-methyltransferase activity"/>
    <property type="evidence" value="ECO:0007669"/>
    <property type="project" value="InterPro"/>
</dbReference>
<evidence type="ECO:0000256" key="3">
    <source>
        <dbReference type="ARBA" id="ARBA00022691"/>
    </source>
</evidence>
<evidence type="ECO:0008006" key="7">
    <source>
        <dbReference type="Google" id="ProtNLM"/>
    </source>
</evidence>
<dbReference type="RefSeq" id="XP_015409794.1">
    <property type="nucleotide sequence ID" value="XM_015548973.1"/>
</dbReference>
<dbReference type="InterPro" id="IPR002935">
    <property type="entry name" value="SAM_O-MeTrfase"/>
</dbReference>
<dbReference type="SUPFAM" id="SSF53335">
    <property type="entry name" value="S-adenosyl-L-methionine-dependent methyltransferases"/>
    <property type="match status" value="1"/>
</dbReference>
<dbReference type="Pfam" id="PF01596">
    <property type="entry name" value="Methyltransf_3"/>
    <property type="match status" value="1"/>
</dbReference>
<dbReference type="GO" id="GO:0032259">
    <property type="term" value="P:methylation"/>
    <property type="evidence" value="ECO:0007669"/>
    <property type="project" value="UniProtKB-KW"/>
</dbReference>
<keyword evidence="2" id="KW-0808">Transferase</keyword>
<dbReference type="STRING" id="1509407.A0A0L1JAQ0"/>
<evidence type="ECO:0000256" key="1">
    <source>
        <dbReference type="ARBA" id="ARBA00022603"/>
    </source>
</evidence>
<proteinExistence type="inferred from homology"/>
<dbReference type="OrthoDB" id="10251242at2759"/>
<reference evidence="5 6" key="1">
    <citation type="submission" date="2014-06" db="EMBL/GenBank/DDBJ databases">
        <title>The Genome of the Aflatoxigenic Filamentous Fungus Aspergillus nomius.</title>
        <authorList>
            <person name="Moore M.G."/>
            <person name="Shannon B.M."/>
            <person name="Brian M.M."/>
        </authorList>
    </citation>
    <scope>NUCLEOTIDE SEQUENCE [LARGE SCALE GENOMIC DNA]</scope>
    <source>
        <strain evidence="5 6">NRRL 13137</strain>
    </source>
</reference>
<keyword evidence="6" id="KW-1185">Reference proteome</keyword>
<dbReference type="Gene3D" id="3.40.50.150">
    <property type="entry name" value="Vaccinia Virus protein VP39"/>
    <property type="match status" value="1"/>
</dbReference>
<dbReference type="AlphaFoldDB" id="A0A0L1JAQ0"/>
<dbReference type="InterPro" id="IPR029063">
    <property type="entry name" value="SAM-dependent_MTases_sf"/>
</dbReference>
<evidence type="ECO:0000313" key="5">
    <source>
        <dbReference type="EMBL" id="KNG88871.1"/>
    </source>
</evidence>
<comment type="similarity">
    <text evidence="4">Belongs to the class I-like SAM-binding methyltransferase superfamily. Cation-dependent O-methyltransferase family.</text>
</comment>
<dbReference type="Proteomes" id="UP000037505">
    <property type="component" value="Unassembled WGS sequence"/>
</dbReference>
<keyword evidence="1" id="KW-0489">Methyltransferase</keyword>
<keyword evidence="3" id="KW-0949">S-adenosyl-L-methionine</keyword>
<evidence type="ECO:0000256" key="4">
    <source>
        <dbReference type="ARBA" id="ARBA00023453"/>
    </source>
</evidence>
<comment type="caution">
    <text evidence="5">The sequence shown here is derived from an EMBL/GenBank/DDBJ whole genome shotgun (WGS) entry which is preliminary data.</text>
</comment>
<protein>
    <recommendedName>
        <fullName evidence="7">O-methyltransferase</fullName>
    </recommendedName>
</protein>
<gene>
    <name evidence="5" type="ORF">ANOM_003716</name>
</gene>